<keyword evidence="2" id="KW-0812">Transmembrane</keyword>
<feature type="region of interest" description="Disordered" evidence="1">
    <location>
        <begin position="46"/>
        <end position="74"/>
    </location>
</feature>
<sequence length="116" mass="13180">MIKKLLLSLLLFLTVSIPLCFINVSVFAEEIQSKVTVRIIHDDPLEPEKSKESTNDSSKQKYKESNTKLNKKNRLPQTNERINLSISIIGLLVLLLGVVGIYINNKRNGEDKNEED</sequence>
<evidence type="ECO:0000313" key="3">
    <source>
        <dbReference type="EMBL" id="EOK08858.1"/>
    </source>
</evidence>
<dbReference type="RefSeq" id="WP_010821191.1">
    <property type="nucleotide sequence ID" value="NZ_KB944870.1"/>
</dbReference>
<evidence type="ECO:0000256" key="2">
    <source>
        <dbReference type="SAM" id="Phobius"/>
    </source>
</evidence>
<dbReference type="EMBL" id="ASDZ01000038">
    <property type="protein sequence ID" value="EOK08858.1"/>
    <property type="molecule type" value="Genomic_DNA"/>
</dbReference>
<keyword evidence="2" id="KW-1133">Transmembrane helix</keyword>
<name>R3HTQ9_ENTFL</name>
<dbReference type="Proteomes" id="UP000013638">
    <property type="component" value="Unassembled WGS sequence"/>
</dbReference>
<gene>
    <name evidence="3" type="ORF">WOU_03025</name>
</gene>
<proteinExistence type="predicted"/>
<dbReference type="NCBIfam" id="TIGR01167">
    <property type="entry name" value="LPXTG_anchor"/>
    <property type="match status" value="1"/>
</dbReference>
<comment type="caution">
    <text evidence="3">The sequence shown here is derived from an EMBL/GenBank/DDBJ whole genome shotgun (WGS) entry which is preliminary data.</text>
</comment>
<reference evidence="3 4" key="1">
    <citation type="submission" date="2013-02" db="EMBL/GenBank/DDBJ databases">
        <title>The Genome Sequence of Enterococcus faecalis ATCC_6055.</title>
        <authorList>
            <consortium name="The Broad Institute Genome Sequencing Platform"/>
            <consortium name="The Broad Institute Genome Sequencing Center for Infectious Disease"/>
            <person name="Earl A.M."/>
            <person name="Gilmore M.S."/>
            <person name="Lebreton F."/>
            <person name="Walker B."/>
            <person name="Young S.K."/>
            <person name="Zeng Q."/>
            <person name="Gargeya S."/>
            <person name="Fitzgerald M."/>
            <person name="Haas B."/>
            <person name="Abouelleil A."/>
            <person name="Alvarado L."/>
            <person name="Arachchi H.M."/>
            <person name="Berlin A.M."/>
            <person name="Chapman S.B."/>
            <person name="Dewar J."/>
            <person name="Goldberg J."/>
            <person name="Griggs A."/>
            <person name="Gujja S."/>
            <person name="Hansen M."/>
            <person name="Howarth C."/>
            <person name="Imamovic A."/>
            <person name="Larimer J."/>
            <person name="McCowan C."/>
            <person name="Murphy C."/>
            <person name="Neiman D."/>
            <person name="Pearson M."/>
            <person name="Priest M."/>
            <person name="Roberts A."/>
            <person name="Saif S."/>
            <person name="Shea T."/>
            <person name="Sisk P."/>
            <person name="Sykes S."/>
            <person name="Wortman J."/>
            <person name="Nusbaum C."/>
            <person name="Birren B."/>
        </authorList>
    </citation>
    <scope>NUCLEOTIDE SEQUENCE [LARGE SCALE GENOMIC DNA]</scope>
    <source>
        <strain evidence="3 4">ATCC 6055</strain>
    </source>
</reference>
<feature type="transmembrane region" description="Helical" evidence="2">
    <location>
        <begin position="82"/>
        <end position="103"/>
    </location>
</feature>
<keyword evidence="2" id="KW-0472">Membrane</keyword>
<evidence type="ECO:0000313" key="4">
    <source>
        <dbReference type="Proteomes" id="UP000013638"/>
    </source>
</evidence>
<dbReference type="HOGENOM" id="CLU_168870_0_0_9"/>
<protein>
    <submittedName>
        <fullName evidence="3">LPXTG-domain-containing protein cell wall anchor domain</fullName>
    </submittedName>
</protein>
<accession>R3HTQ9</accession>
<dbReference type="AlphaFoldDB" id="R3HTQ9"/>
<feature type="compositionally biased region" description="Basic and acidic residues" evidence="1">
    <location>
        <begin position="46"/>
        <end position="66"/>
    </location>
</feature>
<organism evidence="3 4">
    <name type="scientific">Enterococcus faecalis ATCC 6055</name>
    <dbReference type="NCBI Taxonomy" id="1169311"/>
    <lineage>
        <taxon>Bacteria</taxon>
        <taxon>Bacillati</taxon>
        <taxon>Bacillota</taxon>
        <taxon>Bacilli</taxon>
        <taxon>Lactobacillales</taxon>
        <taxon>Enterococcaceae</taxon>
        <taxon>Enterococcus</taxon>
    </lineage>
</organism>
<evidence type="ECO:0000256" key="1">
    <source>
        <dbReference type="SAM" id="MobiDB-lite"/>
    </source>
</evidence>